<keyword evidence="3" id="KW-1185">Reference proteome</keyword>
<dbReference type="AlphaFoldDB" id="A0A2R9B3H3"/>
<reference evidence="2" key="3">
    <citation type="submission" date="2025-09" db="UniProtKB">
        <authorList>
            <consortium name="Ensembl"/>
        </authorList>
    </citation>
    <scope>IDENTIFICATION</scope>
</reference>
<feature type="compositionally biased region" description="Low complexity" evidence="1">
    <location>
        <begin position="16"/>
        <end position="37"/>
    </location>
</feature>
<dbReference type="Ensembl" id="ENSPPAT00000046359.1">
    <property type="protein sequence ID" value="ENSPPAP00000023534.1"/>
    <property type="gene ID" value="ENSPPAG00000034945.1"/>
</dbReference>
<name>A0A2R9B3H3_PANPA</name>
<dbReference type="STRING" id="9597.ENSPPAP00000023534"/>
<evidence type="ECO:0000313" key="2">
    <source>
        <dbReference type="Ensembl" id="ENSPPAP00000023534.1"/>
    </source>
</evidence>
<dbReference type="EMBL" id="AJFE02025960">
    <property type="status" value="NOT_ANNOTATED_CDS"/>
    <property type="molecule type" value="Genomic_DNA"/>
</dbReference>
<organism evidence="2 3">
    <name type="scientific">Pan paniscus</name>
    <name type="common">Pygmy chimpanzee</name>
    <name type="synonym">Bonobo</name>
    <dbReference type="NCBI Taxonomy" id="9597"/>
    <lineage>
        <taxon>Eukaryota</taxon>
        <taxon>Metazoa</taxon>
        <taxon>Chordata</taxon>
        <taxon>Craniata</taxon>
        <taxon>Vertebrata</taxon>
        <taxon>Euteleostomi</taxon>
        <taxon>Mammalia</taxon>
        <taxon>Eutheria</taxon>
        <taxon>Euarchontoglires</taxon>
        <taxon>Primates</taxon>
        <taxon>Haplorrhini</taxon>
        <taxon>Catarrhini</taxon>
        <taxon>Hominidae</taxon>
        <taxon>Pan</taxon>
    </lineage>
</organism>
<reference evidence="2" key="2">
    <citation type="submission" date="2025-08" db="UniProtKB">
        <authorList>
            <consortium name="Ensembl"/>
        </authorList>
    </citation>
    <scope>IDENTIFICATION</scope>
</reference>
<protein>
    <submittedName>
        <fullName evidence="2">Uncharacterized protein</fullName>
    </submittedName>
</protein>
<dbReference type="Proteomes" id="UP000240080">
    <property type="component" value="Chromosome 12"/>
</dbReference>
<accession>A0A2R9B3H3</accession>
<proteinExistence type="predicted"/>
<feature type="region of interest" description="Disordered" evidence="1">
    <location>
        <begin position="1"/>
        <end position="50"/>
    </location>
</feature>
<dbReference type="Bgee" id="ENSPPAG00000034945">
    <property type="expression patterns" value="Expressed in testis and 2 other cell types or tissues"/>
</dbReference>
<reference evidence="2 3" key="1">
    <citation type="journal article" date="2012" name="Nature">
        <title>The bonobo genome compared with the chimpanzee and human genomes.</title>
        <authorList>
            <person name="Prufer K."/>
            <person name="Munch K."/>
            <person name="Hellmann I."/>
            <person name="Akagi K."/>
            <person name="Miller J.R."/>
            <person name="Walenz B."/>
            <person name="Koren S."/>
            <person name="Sutton G."/>
            <person name="Kodira C."/>
            <person name="Winer R."/>
            <person name="Knight J.R."/>
            <person name="Mullikin J.C."/>
            <person name="Meader S.J."/>
            <person name="Ponting C.P."/>
            <person name="Lunter G."/>
            <person name="Higashino S."/>
            <person name="Hobolth A."/>
            <person name="Dutheil J."/>
            <person name="Karakoc E."/>
            <person name="Alkan C."/>
            <person name="Sajjadian S."/>
            <person name="Catacchio C.R."/>
            <person name="Ventura M."/>
            <person name="Marques-Bonet T."/>
            <person name="Eichler E.E."/>
            <person name="Andre C."/>
            <person name="Atencia R."/>
            <person name="Mugisha L."/>
            <person name="Junhold J."/>
            <person name="Patterson N."/>
            <person name="Siebauer M."/>
            <person name="Good J.M."/>
            <person name="Fischer A."/>
            <person name="Ptak S.E."/>
            <person name="Lachmann M."/>
            <person name="Symer D.E."/>
            <person name="Mailund T."/>
            <person name="Schierup M.H."/>
            <person name="Andres A.M."/>
            <person name="Kelso J."/>
            <person name="Paabo S."/>
        </authorList>
    </citation>
    <scope>NUCLEOTIDE SEQUENCE [LARGE SCALE GENOMIC DNA]</scope>
</reference>
<sequence>MAAAAITGPSPGCGPGDSPEGPEGEAHGASAEGEAVGLPAGTDPLDPTVLNGAHFDPEVYLDKLPRDGRIEINMAVTLPFPHHVVLPLSSLC</sequence>
<evidence type="ECO:0000313" key="3">
    <source>
        <dbReference type="Proteomes" id="UP000240080"/>
    </source>
</evidence>
<dbReference type="GeneTree" id="ENSGT00940000167673"/>
<evidence type="ECO:0000256" key="1">
    <source>
        <dbReference type="SAM" id="MobiDB-lite"/>
    </source>
</evidence>